<protein>
    <recommendedName>
        <fullName evidence="1">NmrA-like domain-containing protein</fullName>
    </recommendedName>
</protein>
<dbReference type="Gene3D" id="3.90.25.10">
    <property type="entry name" value="UDP-galactose 4-epimerase, domain 1"/>
    <property type="match status" value="1"/>
</dbReference>
<dbReference type="PANTHER" id="PTHR47129">
    <property type="entry name" value="QUINONE OXIDOREDUCTASE 2"/>
    <property type="match status" value="1"/>
</dbReference>
<dbReference type="InterPro" id="IPR052718">
    <property type="entry name" value="NmrA-type_oxidoreductase"/>
</dbReference>
<gene>
    <name evidence="2" type="ORF">RHIZ70_2115</name>
</gene>
<dbReference type="STRING" id="1336235.GCA_000518785_00564"/>
<dbReference type="Pfam" id="PF05368">
    <property type="entry name" value="NmrA"/>
    <property type="match status" value="1"/>
</dbReference>
<dbReference type="InterPro" id="IPR008030">
    <property type="entry name" value="NmrA-like"/>
</dbReference>
<dbReference type="InterPro" id="IPR036291">
    <property type="entry name" value="NAD(P)-bd_dom_sf"/>
</dbReference>
<dbReference type="EMBL" id="UEYP01000002">
    <property type="protein sequence ID" value="SSC66407.1"/>
    <property type="molecule type" value="Genomic_DNA"/>
</dbReference>
<dbReference type="RefSeq" id="WP_115669199.1">
    <property type="nucleotide sequence ID" value="NZ_UEYP01000002.1"/>
</dbReference>
<accession>A0A376AFH9</accession>
<evidence type="ECO:0000313" key="2">
    <source>
        <dbReference type="EMBL" id="SSC66407.1"/>
    </source>
</evidence>
<dbReference type="PANTHER" id="PTHR47129:SF1">
    <property type="entry name" value="NMRA-LIKE DOMAIN-CONTAINING PROTEIN"/>
    <property type="match status" value="1"/>
</dbReference>
<evidence type="ECO:0000313" key="3">
    <source>
        <dbReference type="Proteomes" id="UP000254764"/>
    </source>
</evidence>
<name>A0A376AFH9_9HYPH</name>
<proteinExistence type="predicted"/>
<dbReference type="CDD" id="cd05269">
    <property type="entry name" value="TMR_SDR_a"/>
    <property type="match status" value="1"/>
</dbReference>
<dbReference type="SUPFAM" id="SSF51735">
    <property type="entry name" value="NAD(P)-binding Rossmann-fold domains"/>
    <property type="match status" value="1"/>
</dbReference>
<reference evidence="3" key="1">
    <citation type="submission" date="2018-07" db="EMBL/GenBank/DDBJ databases">
        <authorList>
            <person name="Peiro R."/>
            <person name="Begona"/>
            <person name="Cbmso G."/>
            <person name="Lopez M."/>
            <person name="Gonzalez S."/>
        </authorList>
    </citation>
    <scope>NUCLEOTIDE SEQUENCE [LARGE SCALE GENOMIC DNA]</scope>
</reference>
<evidence type="ECO:0000259" key="1">
    <source>
        <dbReference type="Pfam" id="PF05368"/>
    </source>
</evidence>
<keyword evidence="3" id="KW-1185">Reference proteome</keyword>
<dbReference type="OrthoDB" id="7771794at2"/>
<dbReference type="Proteomes" id="UP000254764">
    <property type="component" value="Unassembled WGS sequence"/>
</dbReference>
<feature type="domain" description="NmrA-like" evidence="1">
    <location>
        <begin position="2"/>
        <end position="238"/>
    </location>
</feature>
<dbReference type="AlphaFoldDB" id="A0A376AFH9"/>
<dbReference type="Gene3D" id="3.40.50.720">
    <property type="entry name" value="NAD(P)-binding Rossmann-like Domain"/>
    <property type="match status" value="1"/>
</dbReference>
<organism evidence="2 3">
    <name type="scientific">Ciceribacter selenitireducens ATCC BAA-1503</name>
    <dbReference type="NCBI Taxonomy" id="1336235"/>
    <lineage>
        <taxon>Bacteria</taxon>
        <taxon>Pseudomonadati</taxon>
        <taxon>Pseudomonadota</taxon>
        <taxon>Alphaproteobacteria</taxon>
        <taxon>Hyphomicrobiales</taxon>
        <taxon>Rhizobiaceae</taxon>
        <taxon>Ciceribacter</taxon>
    </lineage>
</organism>
<sequence length="293" mass="30852">MSKILVTGAAGHLGRLVIKHLIESQKLSPSDIVAGSRDTARLTHLAALGVETRRVDFDDKASLEAAFTGIDRLLIVSTDELGAPGKRLAQHRAAVEAAKAAGVGRIFYTSMPQPEDSQITFKGDHLGTEQAIKASGLAYTIFRNGWYMENLFMSLPQALASGQWYTSAGEGRIAHIAREDIARAIAAGLAKPADGNVTYTLTGEAAHTTEEIAALVRDVTGKPLAVVNLTDAQLSEGMAAAGVPAPFIPTIVSFDANTREGKIAMATADAETLSGVKRMTLKAFLEANKAALG</sequence>